<dbReference type="PANTHER" id="PTHR43166:SF30">
    <property type="entry name" value="METHIONINE IMPORT ATP-BINDING PROTEIN METN"/>
    <property type="match status" value="1"/>
</dbReference>
<evidence type="ECO:0000256" key="7">
    <source>
        <dbReference type="ARBA" id="ARBA00022970"/>
    </source>
</evidence>
<proteinExistence type="inferred from homology"/>
<name>A0A059NVG8_9BACI</name>
<dbReference type="SUPFAM" id="SSF52540">
    <property type="entry name" value="P-loop containing nucleoside triphosphate hydrolases"/>
    <property type="match status" value="1"/>
</dbReference>
<keyword evidence="11" id="KW-1185">Reference proteome</keyword>
<dbReference type="InterPro" id="IPR003439">
    <property type="entry name" value="ABC_transporter-like_ATP-bd"/>
</dbReference>
<dbReference type="Pfam" id="PF00005">
    <property type="entry name" value="ABC_tran"/>
    <property type="match status" value="1"/>
</dbReference>
<evidence type="ECO:0000256" key="2">
    <source>
        <dbReference type="ARBA" id="ARBA00022448"/>
    </source>
</evidence>
<dbReference type="GO" id="GO:0005524">
    <property type="term" value="F:ATP binding"/>
    <property type="evidence" value="ECO:0007669"/>
    <property type="project" value="UniProtKB-KW"/>
</dbReference>
<dbReference type="GO" id="GO:0006865">
    <property type="term" value="P:amino acid transport"/>
    <property type="evidence" value="ECO:0007669"/>
    <property type="project" value="UniProtKB-KW"/>
</dbReference>
<dbReference type="CDD" id="cd03258">
    <property type="entry name" value="ABC_MetN_methionine_transporter"/>
    <property type="match status" value="1"/>
</dbReference>
<keyword evidence="5 10" id="KW-0067">ATP-binding</keyword>
<evidence type="ECO:0000256" key="3">
    <source>
        <dbReference type="ARBA" id="ARBA00022475"/>
    </source>
</evidence>
<comment type="caution">
    <text evidence="10">The sequence shown here is derived from an EMBL/GenBank/DDBJ whole genome shotgun (WGS) entry which is preliminary data.</text>
</comment>
<dbReference type="FunFam" id="3.40.50.300:FF:000056">
    <property type="entry name" value="Cell division ATP-binding protein FtsE"/>
    <property type="match status" value="1"/>
</dbReference>
<keyword evidence="2" id="KW-0813">Transport</keyword>
<keyword evidence="7" id="KW-0029">Amino-acid transport</keyword>
<dbReference type="Gene3D" id="3.40.50.300">
    <property type="entry name" value="P-loop containing nucleotide triphosphate hydrolases"/>
    <property type="match status" value="1"/>
</dbReference>
<dbReference type="AlphaFoldDB" id="A0A059NVG8"/>
<dbReference type="PROSITE" id="PS50893">
    <property type="entry name" value="ABC_TRANSPORTER_2"/>
    <property type="match status" value="1"/>
</dbReference>
<dbReference type="InterPro" id="IPR050086">
    <property type="entry name" value="MetN_ABC_transporter-like"/>
</dbReference>
<dbReference type="SMART" id="SM00930">
    <property type="entry name" value="NIL"/>
    <property type="match status" value="1"/>
</dbReference>
<dbReference type="EMBL" id="CCDI010000001">
    <property type="protein sequence ID" value="CDQ23324.1"/>
    <property type="molecule type" value="Genomic_DNA"/>
</dbReference>
<dbReference type="SMART" id="SM00382">
    <property type="entry name" value="AAA"/>
    <property type="match status" value="1"/>
</dbReference>
<evidence type="ECO:0000256" key="8">
    <source>
        <dbReference type="ARBA" id="ARBA00023136"/>
    </source>
</evidence>
<gene>
    <name evidence="10" type="primary">metN_3</name>
    <name evidence="10" type="ORF">BN983_01550</name>
</gene>
<dbReference type="RefSeq" id="WP_035507029.1">
    <property type="nucleotide sequence ID" value="NZ_CCDH010000001.1"/>
</dbReference>
<dbReference type="GO" id="GO:0005886">
    <property type="term" value="C:plasma membrane"/>
    <property type="evidence" value="ECO:0007669"/>
    <property type="project" value="UniProtKB-ARBA"/>
</dbReference>
<comment type="similarity">
    <text evidence="1">Belongs to the ABC transporter superfamily.</text>
</comment>
<evidence type="ECO:0000256" key="5">
    <source>
        <dbReference type="ARBA" id="ARBA00022840"/>
    </source>
</evidence>
<organism evidence="10 11">
    <name type="scientific">Halobacillus karajensis</name>
    <dbReference type="NCBI Taxonomy" id="195088"/>
    <lineage>
        <taxon>Bacteria</taxon>
        <taxon>Bacillati</taxon>
        <taxon>Bacillota</taxon>
        <taxon>Bacilli</taxon>
        <taxon>Bacillales</taxon>
        <taxon>Bacillaceae</taxon>
        <taxon>Halobacillus</taxon>
    </lineage>
</organism>
<keyword evidence="8" id="KW-0472">Membrane</keyword>
<dbReference type="Gene3D" id="3.30.70.260">
    <property type="match status" value="1"/>
</dbReference>
<dbReference type="InterPro" id="IPR041701">
    <property type="entry name" value="MetN_ABC"/>
</dbReference>
<sequence length="342" mass="38261">MIQFENVSKIYQHNDSELRAVDQVDLTVHKGEIFGVIGFSGAGKSTLIRLVNLLEKPSEGRVLVNGEDLAKLTKPDLRKVRKRIGMIFQHFNLLESKTVHHNVAFPLSLSGTPKKDMDQRVKEILEFVGLSDKAKQYPEELSGGQKQRVGIARALATSPDILLCDEATSALDPETTKSILRLLRKVRDEYGITILMITHEMNVVREVCDRIAVMESGQVIEKGSIFDLFSKPQHPTTKNFVRTVMENDIPASILNGIDERDSSRNIYRFTFVDESAGQPVLSQIAKKFDVEVNVLFGQITELQGVPFGHLVVELQGEDPEILRVINHIQQKVAVQEVTSHAG</sequence>
<feature type="domain" description="ABC transporter" evidence="9">
    <location>
        <begin position="2"/>
        <end position="241"/>
    </location>
</feature>
<dbReference type="InterPro" id="IPR017871">
    <property type="entry name" value="ABC_transporter-like_CS"/>
</dbReference>
<keyword evidence="6" id="KW-1278">Translocase</keyword>
<dbReference type="PANTHER" id="PTHR43166">
    <property type="entry name" value="AMINO ACID IMPORT ATP-BINDING PROTEIN"/>
    <property type="match status" value="1"/>
</dbReference>
<evidence type="ECO:0000256" key="1">
    <source>
        <dbReference type="ARBA" id="ARBA00005417"/>
    </source>
</evidence>
<keyword evidence="4" id="KW-0547">Nucleotide-binding</keyword>
<evidence type="ECO:0000256" key="6">
    <source>
        <dbReference type="ARBA" id="ARBA00022967"/>
    </source>
</evidence>
<reference evidence="10 11" key="2">
    <citation type="submission" date="2014-05" db="EMBL/GenBank/DDBJ databases">
        <title>Draft genome sequence of Halobacillus karajensis HK-03.</title>
        <authorList>
            <person name="Khelaifia S."/>
            <person name="Croce O."/>
            <person name="Lagier J.C."/>
            <person name="Raoult D."/>
        </authorList>
    </citation>
    <scope>NUCLEOTIDE SEQUENCE [LARGE SCALE GENOMIC DNA]</scope>
    <source>
        <strain evidence="10 11">HD-03</strain>
    </source>
</reference>
<dbReference type="Pfam" id="PF09383">
    <property type="entry name" value="NIL"/>
    <property type="match status" value="1"/>
</dbReference>
<dbReference type="InterPro" id="IPR045865">
    <property type="entry name" value="ACT-like_dom_sf"/>
</dbReference>
<dbReference type="InterPro" id="IPR003593">
    <property type="entry name" value="AAA+_ATPase"/>
</dbReference>
<protein>
    <submittedName>
        <fullName evidence="10">Methionine import ATP-binding protein MetN</fullName>
    </submittedName>
</protein>
<evidence type="ECO:0000259" key="9">
    <source>
        <dbReference type="PROSITE" id="PS50893"/>
    </source>
</evidence>
<evidence type="ECO:0000313" key="11">
    <source>
        <dbReference type="Proteomes" id="UP000028868"/>
    </source>
</evidence>
<dbReference type="InterPro" id="IPR018449">
    <property type="entry name" value="NIL_domain"/>
</dbReference>
<dbReference type="InterPro" id="IPR027417">
    <property type="entry name" value="P-loop_NTPase"/>
</dbReference>
<evidence type="ECO:0000256" key="4">
    <source>
        <dbReference type="ARBA" id="ARBA00022741"/>
    </source>
</evidence>
<reference evidence="11" key="1">
    <citation type="submission" date="2014-03" db="EMBL/GenBank/DDBJ databases">
        <authorList>
            <person name="Urmite Genomes U."/>
        </authorList>
    </citation>
    <scope>NUCLEOTIDE SEQUENCE [LARGE SCALE GENOMIC DNA]</scope>
    <source>
        <strain evidence="11">HD-03</strain>
    </source>
</reference>
<dbReference type="GO" id="GO:0016887">
    <property type="term" value="F:ATP hydrolysis activity"/>
    <property type="evidence" value="ECO:0007669"/>
    <property type="project" value="InterPro"/>
</dbReference>
<dbReference type="Proteomes" id="UP000028868">
    <property type="component" value="Unassembled WGS sequence"/>
</dbReference>
<dbReference type="PROSITE" id="PS00211">
    <property type="entry name" value="ABC_TRANSPORTER_1"/>
    <property type="match status" value="1"/>
</dbReference>
<keyword evidence="3" id="KW-1003">Cell membrane</keyword>
<evidence type="ECO:0000313" key="10">
    <source>
        <dbReference type="EMBL" id="CDQ23324.1"/>
    </source>
</evidence>
<accession>A0A059NVG8</accession>
<dbReference type="SUPFAM" id="SSF55021">
    <property type="entry name" value="ACT-like"/>
    <property type="match status" value="1"/>
</dbReference>